<dbReference type="RefSeq" id="WP_011879215.1">
    <property type="nucleotide sequence ID" value="NC_009253.1"/>
</dbReference>
<gene>
    <name evidence="1" type="ordered locus">Dred_2919</name>
</gene>
<name>A4J8M0_DESRM</name>
<dbReference type="STRING" id="349161.Dred_2919"/>
<reference evidence="1 2" key="1">
    <citation type="submission" date="2007-03" db="EMBL/GenBank/DDBJ databases">
        <title>Complete sequence of Desulfotomaculum reducens MI-1.</title>
        <authorList>
            <consortium name="US DOE Joint Genome Institute"/>
            <person name="Copeland A."/>
            <person name="Lucas S."/>
            <person name="Lapidus A."/>
            <person name="Barry K."/>
            <person name="Detter J.C."/>
            <person name="Glavina del Rio T."/>
            <person name="Hammon N."/>
            <person name="Israni S."/>
            <person name="Dalin E."/>
            <person name="Tice H."/>
            <person name="Pitluck S."/>
            <person name="Sims D."/>
            <person name="Brettin T."/>
            <person name="Bruce D."/>
            <person name="Han C."/>
            <person name="Tapia R."/>
            <person name="Schmutz J."/>
            <person name="Larimer F."/>
            <person name="Land M."/>
            <person name="Hauser L."/>
            <person name="Kyrpides N."/>
            <person name="Kim E."/>
            <person name="Tebo B.M."/>
            <person name="Richardson P."/>
        </authorList>
    </citation>
    <scope>NUCLEOTIDE SEQUENCE [LARGE SCALE GENOMIC DNA]</scope>
    <source>
        <strain evidence="1 2">MI-1</strain>
    </source>
</reference>
<evidence type="ECO:0000313" key="2">
    <source>
        <dbReference type="Proteomes" id="UP000001556"/>
    </source>
</evidence>
<keyword evidence="2" id="KW-1185">Reference proteome</keyword>
<dbReference type="OrthoDB" id="1787227at2"/>
<sequence length="97" mass="10866">MNISPGERTIYAFFNDRVAARSAAEALQEAGFELPFVDRLDRHTSADFLEASTLHPEGFGEQLGEVDFNQGFFFTLKTKDDLINKAIGIIQKHEGFV</sequence>
<proteinExistence type="predicted"/>
<accession>A4J8M0</accession>
<organism evidence="1 2">
    <name type="scientific">Desulforamulus reducens (strain ATCC BAA-1160 / DSM 100696 / MI-1)</name>
    <name type="common">Desulfotomaculum reducens</name>
    <dbReference type="NCBI Taxonomy" id="349161"/>
    <lineage>
        <taxon>Bacteria</taxon>
        <taxon>Bacillati</taxon>
        <taxon>Bacillota</taxon>
        <taxon>Clostridia</taxon>
        <taxon>Eubacteriales</taxon>
        <taxon>Peptococcaceae</taxon>
        <taxon>Desulforamulus</taxon>
    </lineage>
</organism>
<dbReference type="HOGENOM" id="CLU_2342173_0_0_9"/>
<dbReference type="Proteomes" id="UP000001556">
    <property type="component" value="Chromosome"/>
</dbReference>
<dbReference type="AlphaFoldDB" id="A4J8M0"/>
<evidence type="ECO:0000313" key="1">
    <source>
        <dbReference type="EMBL" id="ABO51423.1"/>
    </source>
</evidence>
<dbReference type="KEGG" id="drm:Dred_2919"/>
<protein>
    <submittedName>
        <fullName evidence="1">Uncharacterized protein</fullName>
    </submittedName>
</protein>
<dbReference type="EMBL" id="CP000612">
    <property type="protein sequence ID" value="ABO51423.1"/>
    <property type="molecule type" value="Genomic_DNA"/>
</dbReference>